<keyword evidence="2" id="KW-1185">Reference proteome</keyword>
<dbReference type="Proteomes" id="UP000542674">
    <property type="component" value="Unassembled WGS sequence"/>
</dbReference>
<dbReference type="AlphaFoldDB" id="A0A7W7WU61"/>
<evidence type="ECO:0000313" key="2">
    <source>
        <dbReference type="Proteomes" id="UP000542674"/>
    </source>
</evidence>
<reference evidence="1 2" key="1">
    <citation type="submission" date="2020-08" db="EMBL/GenBank/DDBJ databases">
        <title>Sequencing the genomes of 1000 actinobacteria strains.</title>
        <authorList>
            <person name="Klenk H.-P."/>
        </authorList>
    </citation>
    <scope>NUCLEOTIDE SEQUENCE [LARGE SCALE GENOMIC DNA]</scope>
    <source>
        <strain evidence="1 2">DSM 45084</strain>
    </source>
</reference>
<gene>
    <name evidence="1" type="ORF">F4559_000512</name>
</gene>
<proteinExistence type="predicted"/>
<protein>
    <recommendedName>
        <fullName evidence="3">Immunity protein Imm1</fullName>
    </recommendedName>
</protein>
<dbReference type="EMBL" id="JACHJS010000001">
    <property type="protein sequence ID" value="MBB4963153.1"/>
    <property type="molecule type" value="Genomic_DNA"/>
</dbReference>
<dbReference type="RefSeq" id="WP_184665975.1">
    <property type="nucleotide sequence ID" value="NZ_BAABAI010000004.1"/>
</dbReference>
<organism evidence="1 2">
    <name type="scientific">Saccharothrix violaceirubra</name>
    <dbReference type="NCBI Taxonomy" id="413306"/>
    <lineage>
        <taxon>Bacteria</taxon>
        <taxon>Bacillati</taxon>
        <taxon>Actinomycetota</taxon>
        <taxon>Actinomycetes</taxon>
        <taxon>Pseudonocardiales</taxon>
        <taxon>Pseudonocardiaceae</taxon>
        <taxon>Saccharothrix</taxon>
    </lineage>
</organism>
<evidence type="ECO:0008006" key="3">
    <source>
        <dbReference type="Google" id="ProtNLM"/>
    </source>
</evidence>
<name>A0A7W7WU61_9PSEU</name>
<sequence>MDWDAGSGVAVEVLATALKEFLVTGHRPTCVEWQDAH</sequence>
<dbReference type="InterPro" id="IPR025680">
    <property type="entry name" value="DddI"/>
</dbReference>
<dbReference type="Pfam" id="PF14430">
    <property type="entry name" value="Imm1"/>
    <property type="match status" value="1"/>
</dbReference>
<comment type="caution">
    <text evidence="1">The sequence shown here is derived from an EMBL/GenBank/DDBJ whole genome shotgun (WGS) entry which is preliminary data.</text>
</comment>
<evidence type="ECO:0000313" key="1">
    <source>
        <dbReference type="EMBL" id="MBB4963153.1"/>
    </source>
</evidence>
<accession>A0A7W7WU61</accession>